<dbReference type="InterPro" id="IPR051164">
    <property type="entry name" value="NmrA-like_oxidored"/>
</dbReference>
<evidence type="ECO:0000313" key="4">
    <source>
        <dbReference type="EMBL" id="OAA56138.1"/>
    </source>
</evidence>
<evidence type="ECO:0000256" key="1">
    <source>
        <dbReference type="ARBA" id="ARBA00006328"/>
    </source>
</evidence>
<dbReference type="Proteomes" id="UP000076874">
    <property type="component" value="Unassembled WGS sequence"/>
</dbReference>
<gene>
    <name evidence="4" type="ORF">SPI_07749</name>
</gene>
<accession>A0A167P052</accession>
<evidence type="ECO:0000259" key="3">
    <source>
        <dbReference type="Pfam" id="PF05368"/>
    </source>
</evidence>
<sequence length="290" mass="32318">MKIFALTRDSASARAQALVKAHPEKINLVQGDVLKPATIFSGQPHGSVFALFVVTNPSDEEAQAIPLIDAAVSHGVRHIVFSSVDRGGDVRSWNNPTNVRHFYEKHNIEVYLRDKARKSADGTTASSPASSPFTWTILRPVAFMDNMVPGMACSLFMSWWSISVERNRKLQLVATTDIGIWGARSIITSAKAKPGMASPYVNRAISLAGDELTLVEARQIFRRVVGHEAPKAWWIFGRILLWAIGDMNKMFAFFQREGYGADIAAVRAEEPELKNFETWLRDESGWTKEK</sequence>
<dbReference type="Gene3D" id="3.40.50.720">
    <property type="entry name" value="NAD(P)-binding Rossmann-like Domain"/>
    <property type="match status" value="1"/>
</dbReference>
<dbReference type="InterPro" id="IPR036291">
    <property type="entry name" value="NAD(P)-bd_dom_sf"/>
</dbReference>
<keyword evidence="5" id="KW-1185">Reference proteome</keyword>
<protein>
    <submittedName>
        <fullName evidence="4">NAD(P)-binding domain protein</fullName>
    </submittedName>
</protein>
<name>A0A167P052_9HYPO</name>
<dbReference type="GO" id="GO:0005634">
    <property type="term" value="C:nucleus"/>
    <property type="evidence" value="ECO:0007669"/>
    <property type="project" value="TreeGrafter"/>
</dbReference>
<dbReference type="OrthoDB" id="9997102at2759"/>
<reference evidence="4 5" key="1">
    <citation type="journal article" date="2016" name="Genome Biol. Evol.">
        <title>Divergent and convergent evolution of fungal pathogenicity.</title>
        <authorList>
            <person name="Shang Y."/>
            <person name="Xiao G."/>
            <person name="Zheng P."/>
            <person name="Cen K."/>
            <person name="Zhan S."/>
            <person name="Wang C."/>
        </authorList>
    </citation>
    <scope>NUCLEOTIDE SEQUENCE [LARGE SCALE GENOMIC DNA]</scope>
    <source>
        <strain evidence="4 5">RCEF 264</strain>
    </source>
</reference>
<feature type="domain" description="NmrA-like" evidence="3">
    <location>
        <begin position="2"/>
        <end position="273"/>
    </location>
</feature>
<dbReference type="PANTHER" id="PTHR42748">
    <property type="entry name" value="NITROGEN METABOLITE REPRESSION PROTEIN NMRA FAMILY MEMBER"/>
    <property type="match status" value="1"/>
</dbReference>
<dbReference type="PANTHER" id="PTHR42748:SF7">
    <property type="entry name" value="NMRA LIKE REDOX SENSOR 1-RELATED"/>
    <property type="match status" value="1"/>
</dbReference>
<dbReference type="STRING" id="1081102.A0A167P052"/>
<evidence type="ECO:0000313" key="5">
    <source>
        <dbReference type="Proteomes" id="UP000076874"/>
    </source>
</evidence>
<proteinExistence type="inferred from homology"/>
<comment type="caution">
    <text evidence="4">The sequence shown here is derived from an EMBL/GenBank/DDBJ whole genome shotgun (WGS) entry which is preliminary data.</text>
</comment>
<dbReference type="Gene3D" id="3.90.25.10">
    <property type="entry name" value="UDP-galactose 4-epimerase, domain 1"/>
    <property type="match status" value="1"/>
</dbReference>
<dbReference type="SUPFAM" id="SSF51735">
    <property type="entry name" value="NAD(P)-binding Rossmann-fold domains"/>
    <property type="match status" value="1"/>
</dbReference>
<organism evidence="4 5">
    <name type="scientific">Niveomyces insectorum RCEF 264</name>
    <dbReference type="NCBI Taxonomy" id="1081102"/>
    <lineage>
        <taxon>Eukaryota</taxon>
        <taxon>Fungi</taxon>
        <taxon>Dikarya</taxon>
        <taxon>Ascomycota</taxon>
        <taxon>Pezizomycotina</taxon>
        <taxon>Sordariomycetes</taxon>
        <taxon>Hypocreomycetidae</taxon>
        <taxon>Hypocreales</taxon>
        <taxon>Cordycipitaceae</taxon>
        <taxon>Niveomyces</taxon>
    </lineage>
</organism>
<comment type="similarity">
    <text evidence="1">Belongs to the NmrA-type oxidoreductase family.</text>
</comment>
<evidence type="ECO:0000256" key="2">
    <source>
        <dbReference type="ARBA" id="ARBA00022857"/>
    </source>
</evidence>
<dbReference type="InterPro" id="IPR008030">
    <property type="entry name" value="NmrA-like"/>
</dbReference>
<dbReference type="AlphaFoldDB" id="A0A167P052"/>
<dbReference type="Pfam" id="PF05368">
    <property type="entry name" value="NmrA"/>
    <property type="match status" value="1"/>
</dbReference>
<dbReference type="EMBL" id="AZHD01000017">
    <property type="protein sequence ID" value="OAA56138.1"/>
    <property type="molecule type" value="Genomic_DNA"/>
</dbReference>
<keyword evidence="2" id="KW-0521">NADP</keyword>